<sequence>MHFDAIRLALSYLDRKGLPIVARKVLLDTRFLEYQHACIGTIETTLNAETIFVIIFPNFNMALLDPRLLTTFKFQLQITGTPQVQDFVAAILDCQMAYRVQNHALDLSLSGSEEALIISADSMDAPTYFMFLDRSSEPT</sequence>
<proteinExistence type="predicted"/>
<keyword evidence="4" id="KW-1185">Reference proteome</keyword>
<comment type="caution">
    <text evidence="1">The sequence shown here is derived from an EMBL/GenBank/DDBJ whole genome shotgun (WGS) entry which is preliminary data.</text>
</comment>
<dbReference type="InterPro" id="IPR028919">
    <property type="entry name" value="Viral_movement"/>
</dbReference>
<reference evidence="3" key="1">
    <citation type="journal article" date="2017" name="Plant J.">
        <title>The pomegranate (Punica granatum L.) genome and the genomics of punicalagin biosynthesis.</title>
        <authorList>
            <person name="Qin G."/>
            <person name="Xu C."/>
            <person name="Ming R."/>
            <person name="Tang H."/>
            <person name="Guyot R."/>
            <person name="Kramer E.M."/>
            <person name="Hu Y."/>
            <person name="Yi X."/>
            <person name="Qi Y."/>
            <person name="Xu X."/>
            <person name="Gao Z."/>
            <person name="Pan H."/>
            <person name="Jian J."/>
            <person name="Tian Y."/>
            <person name="Yue Z."/>
            <person name="Xu Y."/>
        </authorList>
    </citation>
    <scope>NUCLEOTIDE SEQUENCE [LARGE SCALE GENOMIC DNA]</scope>
    <source>
        <strain evidence="3">cv. Dabenzi</strain>
    </source>
</reference>
<dbReference type="Pfam" id="PF01107">
    <property type="entry name" value="MP"/>
    <property type="match status" value="1"/>
</dbReference>
<dbReference type="PANTHER" id="PTHR48435:SF1">
    <property type="entry name" value="POLYPROTEIN"/>
    <property type="match status" value="1"/>
</dbReference>
<dbReference type="Proteomes" id="UP000233551">
    <property type="component" value="Unassembled WGS sequence"/>
</dbReference>
<name>A0A218WPK1_PUNGR</name>
<evidence type="ECO:0000313" key="3">
    <source>
        <dbReference type="Proteomes" id="UP000197138"/>
    </source>
</evidence>
<organism evidence="1 3">
    <name type="scientific">Punica granatum</name>
    <name type="common">Pomegranate</name>
    <dbReference type="NCBI Taxonomy" id="22663"/>
    <lineage>
        <taxon>Eukaryota</taxon>
        <taxon>Viridiplantae</taxon>
        <taxon>Streptophyta</taxon>
        <taxon>Embryophyta</taxon>
        <taxon>Tracheophyta</taxon>
        <taxon>Spermatophyta</taxon>
        <taxon>Magnoliopsida</taxon>
        <taxon>eudicotyledons</taxon>
        <taxon>Gunneridae</taxon>
        <taxon>Pentapetalae</taxon>
        <taxon>rosids</taxon>
        <taxon>malvids</taxon>
        <taxon>Myrtales</taxon>
        <taxon>Lythraceae</taxon>
        <taxon>Punica</taxon>
    </lineage>
</organism>
<dbReference type="Proteomes" id="UP000197138">
    <property type="component" value="Unassembled WGS sequence"/>
</dbReference>
<dbReference type="PANTHER" id="PTHR48435">
    <property type="entry name" value="POLYPROTEIN"/>
    <property type="match status" value="1"/>
</dbReference>
<dbReference type="InterPro" id="IPR053098">
    <property type="entry name" value="Petuviruses_polyprotein"/>
</dbReference>
<dbReference type="EMBL" id="PGOL01000265">
    <property type="protein sequence ID" value="PKI73668.1"/>
    <property type="molecule type" value="Genomic_DNA"/>
</dbReference>
<dbReference type="AlphaFoldDB" id="A0A218WPK1"/>
<reference evidence="1" key="2">
    <citation type="submission" date="2017-06" db="EMBL/GenBank/DDBJ databases">
        <title>The pomegranate genome and the genomics of punicalagin biosynthesis.</title>
        <authorList>
            <person name="Xu C."/>
        </authorList>
    </citation>
    <scope>NUCLEOTIDE SEQUENCE [LARGE SCALE GENOMIC DNA]</scope>
    <source>
        <tissue evidence="1">Fresh leaf</tissue>
    </source>
</reference>
<evidence type="ECO:0000313" key="2">
    <source>
        <dbReference type="EMBL" id="PKI73668.1"/>
    </source>
</evidence>
<evidence type="ECO:0000313" key="4">
    <source>
        <dbReference type="Proteomes" id="UP000233551"/>
    </source>
</evidence>
<protein>
    <submittedName>
        <fullName evidence="1">Uncharacterized protein</fullName>
    </submittedName>
</protein>
<accession>A0A218WPK1</accession>
<evidence type="ECO:0000313" key="1">
    <source>
        <dbReference type="EMBL" id="OWM74409.1"/>
    </source>
</evidence>
<dbReference type="EMBL" id="MTKT01003779">
    <property type="protein sequence ID" value="OWM74409.1"/>
    <property type="molecule type" value="Genomic_DNA"/>
</dbReference>
<gene>
    <name evidence="1" type="ORF">CDL15_Pgr013313</name>
    <name evidence="2" type="ORF">CRG98_005909</name>
</gene>
<reference evidence="2 4" key="3">
    <citation type="submission" date="2017-11" db="EMBL/GenBank/DDBJ databases">
        <title>De-novo sequencing of pomegranate (Punica granatum L.) genome.</title>
        <authorList>
            <person name="Akparov Z."/>
            <person name="Amiraslanov A."/>
            <person name="Hajiyeva S."/>
            <person name="Abbasov M."/>
            <person name="Kaur K."/>
            <person name="Hamwieh A."/>
            <person name="Solovyev V."/>
            <person name="Salamov A."/>
            <person name="Braich B."/>
            <person name="Kosarev P."/>
            <person name="Mahmoud A."/>
            <person name="Hajiyev E."/>
            <person name="Babayeva S."/>
            <person name="Izzatullayeva V."/>
            <person name="Mammadov A."/>
            <person name="Mammadov A."/>
            <person name="Sharifova S."/>
            <person name="Ojaghi J."/>
            <person name="Eynullazada K."/>
            <person name="Bayramov B."/>
            <person name="Abdulazimova A."/>
            <person name="Shahmuradov I."/>
        </authorList>
    </citation>
    <scope>NUCLEOTIDE SEQUENCE [LARGE SCALE GENOMIC DNA]</scope>
    <source>
        <strain evidence="2">AG2017</strain>
        <strain evidence="4">cv. AG2017</strain>
        <tissue evidence="2">Leaf</tissue>
    </source>
</reference>